<keyword evidence="1" id="KW-0812">Transmembrane</keyword>
<feature type="domain" description="Aerotolerance regulator N-terminal" evidence="2">
    <location>
        <begin position="1"/>
        <end position="76"/>
    </location>
</feature>
<accession>A0ABQ2I9S1</accession>
<dbReference type="NCBIfam" id="TIGR02226">
    <property type="entry name" value="two_anch"/>
    <property type="match status" value="1"/>
</dbReference>
<keyword evidence="1" id="KW-1133">Transmembrane helix</keyword>
<protein>
    <recommendedName>
        <fullName evidence="2">Aerotolerance regulator N-terminal domain-containing protein</fullName>
    </recommendedName>
</protein>
<evidence type="ECO:0000259" key="2">
    <source>
        <dbReference type="Pfam" id="PF07584"/>
    </source>
</evidence>
<dbReference type="PANTHER" id="PTHR37464">
    <property type="entry name" value="BLL2463 PROTEIN"/>
    <property type="match status" value="1"/>
</dbReference>
<gene>
    <name evidence="3" type="ORF">GCM10010967_44770</name>
</gene>
<dbReference type="Pfam" id="PF07584">
    <property type="entry name" value="BatA"/>
    <property type="match status" value="1"/>
</dbReference>
<proteinExistence type="predicted"/>
<dbReference type="PANTHER" id="PTHR37464:SF1">
    <property type="entry name" value="BLL2463 PROTEIN"/>
    <property type="match status" value="1"/>
</dbReference>
<keyword evidence="4" id="KW-1185">Reference proteome</keyword>
<feature type="transmembrane region" description="Helical" evidence="1">
    <location>
        <begin position="56"/>
        <end position="78"/>
    </location>
</feature>
<sequence>MTFLQSYWLWGMLAVAVPVAIHFWYQKRGKTIEWAAMRWLGEQTTLQHRGFRLNEVALMLVRCLVVALLALVLSKPVVHWLKSANRLRVVHIVQGDRLVTEAWRFELNGAMQKGEPVYWLGASPQKTTDLIETPAQIAEWADLQTDINALASENGTVFKLYFHSSLVPEDAPRIYVPGNYELFPVPDTTGRAGFDLSENRPVFKNNIHILLDYPKAEEHKTVAAALAALHEVHGFPFEIENNATPGKHYDWVFTNKPVKQAKAATQYVVSGVAPEWGAPASVIFLPDSLQSADDELVESGRLPEWLGELMLKKARLDHDITALTNSQLNALFEKAGVDTGRKGAALRPWLLLVFLGLLITERWLALRKPVAHG</sequence>
<reference evidence="4" key="1">
    <citation type="journal article" date="2019" name="Int. J. Syst. Evol. Microbiol.">
        <title>The Global Catalogue of Microorganisms (GCM) 10K type strain sequencing project: providing services to taxonomists for standard genome sequencing and annotation.</title>
        <authorList>
            <consortium name="The Broad Institute Genomics Platform"/>
            <consortium name="The Broad Institute Genome Sequencing Center for Infectious Disease"/>
            <person name="Wu L."/>
            <person name="Ma J."/>
        </authorList>
    </citation>
    <scope>NUCLEOTIDE SEQUENCE [LARGE SCALE GENOMIC DNA]</scope>
    <source>
        <strain evidence="4">CGMCC 1.6375</strain>
    </source>
</reference>
<dbReference type="EMBL" id="BMLI01000002">
    <property type="protein sequence ID" value="GGN04797.1"/>
    <property type="molecule type" value="Genomic_DNA"/>
</dbReference>
<evidence type="ECO:0000313" key="3">
    <source>
        <dbReference type="EMBL" id="GGN04797.1"/>
    </source>
</evidence>
<evidence type="ECO:0000256" key="1">
    <source>
        <dbReference type="SAM" id="Phobius"/>
    </source>
</evidence>
<feature type="transmembrane region" description="Helical" evidence="1">
    <location>
        <begin position="349"/>
        <end position="366"/>
    </location>
</feature>
<dbReference type="RefSeq" id="WP_019941094.1">
    <property type="nucleotide sequence ID" value="NZ_BMLI01000002.1"/>
</dbReference>
<name>A0ABQ2I9S1_9BACT</name>
<dbReference type="Proteomes" id="UP000632339">
    <property type="component" value="Unassembled WGS sequence"/>
</dbReference>
<feature type="transmembrane region" description="Helical" evidence="1">
    <location>
        <begin position="7"/>
        <end position="25"/>
    </location>
</feature>
<evidence type="ECO:0000313" key="4">
    <source>
        <dbReference type="Proteomes" id="UP000632339"/>
    </source>
</evidence>
<comment type="caution">
    <text evidence="3">The sequence shown here is derived from an EMBL/GenBank/DDBJ whole genome shotgun (WGS) entry which is preliminary data.</text>
</comment>
<dbReference type="InterPro" id="IPR024163">
    <property type="entry name" value="Aerotolerance_reg_N"/>
</dbReference>
<dbReference type="InterPro" id="IPR011933">
    <property type="entry name" value="Double_TM_dom"/>
</dbReference>
<organism evidence="3 4">
    <name type="scientific">Dyadobacter beijingensis</name>
    <dbReference type="NCBI Taxonomy" id="365489"/>
    <lineage>
        <taxon>Bacteria</taxon>
        <taxon>Pseudomonadati</taxon>
        <taxon>Bacteroidota</taxon>
        <taxon>Cytophagia</taxon>
        <taxon>Cytophagales</taxon>
        <taxon>Spirosomataceae</taxon>
        <taxon>Dyadobacter</taxon>
    </lineage>
</organism>
<keyword evidence="1" id="KW-0472">Membrane</keyword>